<evidence type="ECO:0000259" key="1">
    <source>
        <dbReference type="Pfam" id="PF12596"/>
    </source>
</evidence>
<name>A0ABQ8RZ63_PERAM</name>
<accession>A0ABQ8RZ63</accession>
<protein>
    <recommendedName>
        <fullName evidence="1">Transposable element P transposase-like C-terminal domain-containing protein</fullName>
    </recommendedName>
</protein>
<dbReference type="EMBL" id="JAJSOF020000039">
    <property type="protein sequence ID" value="KAJ4426970.1"/>
    <property type="molecule type" value="Genomic_DNA"/>
</dbReference>
<feature type="domain" description="Transposable element P transposase-like C-terminal" evidence="1">
    <location>
        <begin position="41"/>
        <end position="86"/>
    </location>
</feature>
<keyword evidence="3" id="KW-1185">Reference proteome</keyword>
<dbReference type="InterPro" id="IPR022242">
    <property type="entry name" value="TNP-like_C"/>
</dbReference>
<sequence length="244" mass="27713">MSRTSAEVLKTFLPGKNAELVKHTETKLSSTSTDIVPLKGFEEGPDDTDLKSTVNDMRMHALDYLAGWMAKKLKDDFPYLVENKEDERSKVNTTPGTAEFSWTKHLLYGRLCIPLSEWFTQAIKLNEGFQNHHGENIVKGADVVKNLQEILYRKYPNDPTEVIKTFLNEGLQSRTVTPKRSLSVCDVLEEGRKNKRQNKETEVLKEIQKVQERVAAATGVSLSSVYKILRCVKKYAEEGTYTPL</sequence>
<proteinExistence type="predicted"/>
<gene>
    <name evidence="2" type="ORF">ANN_26769</name>
</gene>
<evidence type="ECO:0000313" key="3">
    <source>
        <dbReference type="Proteomes" id="UP001148838"/>
    </source>
</evidence>
<evidence type="ECO:0000313" key="2">
    <source>
        <dbReference type="EMBL" id="KAJ4426970.1"/>
    </source>
</evidence>
<reference evidence="2 3" key="1">
    <citation type="journal article" date="2022" name="Allergy">
        <title>Genome assembly and annotation of Periplaneta americana reveal a comprehensive cockroach allergen profile.</title>
        <authorList>
            <person name="Wang L."/>
            <person name="Xiong Q."/>
            <person name="Saelim N."/>
            <person name="Wang L."/>
            <person name="Nong W."/>
            <person name="Wan A.T."/>
            <person name="Shi M."/>
            <person name="Liu X."/>
            <person name="Cao Q."/>
            <person name="Hui J.H.L."/>
            <person name="Sookrung N."/>
            <person name="Leung T.F."/>
            <person name="Tungtrongchitr A."/>
            <person name="Tsui S.K.W."/>
        </authorList>
    </citation>
    <scope>NUCLEOTIDE SEQUENCE [LARGE SCALE GENOMIC DNA]</scope>
    <source>
        <strain evidence="2">PWHHKU_190912</strain>
    </source>
</reference>
<dbReference type="Pfam" id="PF12596">
    <property type="entry name" value="Tnp_P_element_C"/>
    <property type="match status" value="1"/>
</dbReference>
<dbReference type="Proteomes" id="UP001148838">
    <property type="component" value="Unassembled WGS sequence"/>
</dbReference>
<organism evidence="2 3">
    <name type="scientific">Periplaneta americana</name>
    <name type="common">American cockroach</name>
    <name type="synonym">Blatta americana</name>
    <dbReference type="NCBI Taxonomy" id="6978"/>
    <lineage>
        <taxon>Eukaryota</taxon>
        <taxon>Metazoa</taxon>
        <taxon>Ecdysozoa</taxon>
        <taxon>Arthropoda</taxon>
        <taxon>Hexapoda</taxon>
        <taxon>Insecta</taxon>
        <taxon>Pterygota</taxon>
        <taxon>Neoptera</taxon>
        <taxon>Polyneoptera</taxon>
        <taxon>Dictyoptera</taxon>
        <taxon>Blattodea</taxon>
        <taxon>Blattoidea</taxon>
        <taxon>Blattidae</taxon>
        <taxon>Blattinae</taxon>
        <taxon>Periplaneta</taxon>
    </lineage>
</organism>
<comment type="caution">
    <text evidence="2">The sequence shown here is derived from an EMBL/GenBank/DDBJ whole genome shotgun (WGS) entry which is preliminary data.</text>
</comment>